<proteinExistence type="predicted"/>
<keyword evidence="2 3" id="KW-0040">ANK repeat</keyword>
<evidence type="ECO:0000313" key="6">
    <source>
        <dbReference type="Proteomes" id="UP000322899"/>
    </source>
</evidence>
<dbReference type="AlphaFoldDB" id="A0A5A8C2B3"/>
<dbReference type="EMBL" id="VLTM01000175">
    <property type="protein sequence ID" value="KAA0146905.1"/>
    <property type="molecule type" value="Genomic_DNA"/>
</dbReference>
<reference evidence="6 7" key="1">
    <citation type="submission" date="2019-07" db="EMBL/GenBank/DDBJ databases">
        <title>Genomes of Cafeteria roenbergensis.</title>
        <authorList>
            <person name="Fischer M.G."/>
            <person name="Hackl T."/>
            <person name="Roman M."/>
        </authorList>
    </citation>
    <scope>NUCLEOTIDE SEQUENCE [LARGE SCALE GENOMIC DNA]</scope>
    <source>
        <strain evidence="4 7">Cflag</strain>
        <strain evidence="5 6">E4-10P</strain>
    </source>
</reference>
<organism evidence="4 7">
    <name type="scientific">Cafeteria roenbergensis</name>
    <name type="common">Marine flagellate</name>
    <dbReference type="NCBI Taxonomy" id="33653"/>
    <lineage>
        <taxon>Eukaryota</taxon>
        <taxon>Sar</taxon>
        <taxon>Stramenopiles</taxon>
        <taxon>Bigyra</taxon>
        <taxon>Opalozoa</taxon>
        <taxon>Bicosoecida</taxon>
        <taxon>Cafeteriaceae</taxon>
        <taxon>Cafeteria</taxon>
    </lineage>
</organism>
<evidence type="ECO:0000256" key="1">
    <source>
        <dbReference type="ARBA" id="ARBA00022737"/>
    </source>
</evidence>
<accession>A0A5A8C2B3</accession>
<dbReference type="Proteomes" id="UP000325113">
    <property type="component" value="Unassembled WGS sequence"/>
</dbReference>
<protein>
    <submittedName>
        <fullName evidence="4">Uncharacterized protein</fullName>
    </submittedName>
</protein>
<dbReference type="EMBL" id="VLTO01000090">
    <property type="protein sequence ID" value="KAA0166057.1"/>
    <property type="molecule type" value="Genomic_DNA"/>
</dbReference>
<evidence type="ECO:0000313" key="5">
    <source>
        <dbReference type="EMBL" id="KAA0166057.1"/>
    </source>
</evidence>
<evidence type="ECO:0000313" key="4">
    <source>
        <dbReference type="EMBL" id="KAA0146905.1"/>
    </source>
</evidence>
<dbReference type="SUPFAM" id="SSF48403">
    <property type="entry name" value="Ankyrin repeat"/>
    <property type="match status" value="1"/>
</dbReference>
<dbReference type="PROSITE" id="PS50297">
    <property type="entry name" value="ANK_REP_REGION"/>
    <property type="match status" value="2"/>
</dbReference>
<comment type="caution">
    <text evidence="4">The sequence shown here is derived from an EMBL/GenBank/DDBJ whole genome shotgun (WGS) entry which is preliminary data.</text>
</comment>
<feature type="repeat" description="ANK" evidence="3">
    <location>
        <begin position="43"/>
        <end position="75"/>
    </location>
</feature>
<dbReference type="Proteomes" id="UP000322899">
    <property type="component" value="Unassembled WGS sequence"/>
</dbReference>
<dbReference type="PANTHER" id="PTHR24171:SF9">
    <property type="entry name" value="ANKYRIN REPEAT DOMAIN-CONTAINING PROTEIN 39"/>
    <property type="match status" value="1"/>
</dbReference>
<evidence type="ECO:0000256" key="2">
    <source>
        <dbReference type="ARBA" id="ARBA00023043"/>
    </source>
</evidence>
<gene>
    <name evidence="5" type="ORF">FNF27_07549</name>
    <name evidence="4" type="ORF">FNF31_07683</name>
</gene>
<dbReference type="InterPro" id="IPR002110">
    <property type="entry name" value="Ankyrin_rpt"/>
</dbReference>
<feature type="repeat" description="ANK" evidence="3">
    <location>
        <begin position="76"/>
        <end position="108"/>
    </location>
</feature>
<evidence type="ECO:0000313" key="7">
    <source>
        <dbReference type="Proteomes" id="UP000325113"/>
    </source>
</evidence>
<keyword evidence="1" id="KW-0677">Repeat</keyword>
<dbReference type="OrthoDB" id="188462at2759"/>
<evidence type="ECO:0000256" key="3">
    <source>
        <dbReference type="PROSITE-ProRule" id="PRU00023"/>
    </source>
</evidence>
<sequence>MAAARTSAPSSGKALWEAAYVGSPATVARQLDAGAPVNCRFFTGYTPLAVAAHLGHIRAVRVLLDRGADLEAKNDFGHTPVQDAAANGHGEVVCALLDRGADLEARDSLGSGRQRWYGCWWSEAQTRKRRTALARTRLQAVWMTLLPS</sequence>
<dbReference type="PRINTS" id="PR01415">
    <property type="entry name" value="ANKYRIN"/>
</dbReference>
<dbReference type="Gene3D" id="1.25.40.20">
    <property type="entry name" value="Ankyrin repeat-containing domain"/>
    <property type="match status" value="1"/>
</dbReference>
<name>A0A5A8C2B3_CAFRO</name>
<dbReference type="SMART" id="SM00248">
    <property type="entry name" value="ANK"/>
    <property type="match status" value="2"/>
</dbReference>
<dbReference type="Pfam" id="PF12796">
    <property type="entry name" value="Ank_2"/>
    <property type="match status" value="1"/>
</dbReference>
<dbReference type="PROSITE" id="PS50088">
    <property type="entry name" value="ANK_REPEAT"/>
    <property type="match status" value="2"/>
</dbReference>
<dbReference type="PANTHER" id="PTHR24171">
    <property type="entry name" value="ANKYRIN REPEAT DOMAIN-CONTAINING PROTEIN 39-RELATED"/>
    <property type="match status" value="1"/>
</dbReference>
<dbReference type="InterPro" id="IPR036770">
    <property type="entry name" value="Ankyrin_rpt-contain_sf"/>
</dbReference>